<feature type="transmembrane region" description="Helical" evidence="2">
    <location>
        <begin position="121"/>
        <end position="142"/>
    </location>
</feature>
<evidence type="ECO:0000313" key="4">
    <source>
        <dbReference type="Proteomes" id="UP001201163"/>
    </source>
</evidence>
<dbReference type="Pfam" id="PF11712">
    <property type="entry name" value="Vma12"/>
    <property type="match status" value="1"/>
</dbReference>
<feature type="transmembrane region" description="Helical" evidence="2">
    <location>
        <begin position="154"/>
        <end position="175"/>
    </location>
</feature>
<dbReference type="Proteomes" id="UP001201163">
    <property type="component" value="Unassembled WGS sequence"/>
</dbReference>
<organism evidence="3 4">
    <name type="scientific">Lactarius akahatsu</name>
    <dbReference type="NCBI Taxonomy" id="416441"/>
    <lineage>
        <taxon>Eukaryota</taxon>
        <taxon>Fungi</taxon>
        <taxon>Dikarya</taxon>
        <taxon>Basidiomycota</taxon>
        <taxon>Agaricomycotina</taxon>
        <taxon>Agaricomycetes</taxon>
        <taxon>Russulales</taxon>
        <taxon>Russulaceae</taxon>
        <taxon>Lactarius</taxon>
    </lineage>
</organism>
<accession>A0AAD4QF68</accession>
<evidence type="ECO:0000256" key="1">
    <source>
        <dbReference type="SAM" id="MobiDB-lite"/>
    </source>
</evidence>
<keyword evidence="2" id="KW-0472">Membrane</keyword>
<name>A0AAD4QF68_9AGAM</name>
<reference evidence="3" key="1">
    <citation type="submission" date="2022-01" db="EMBL/GenBank/DDBJ databases">
        <title>Comparative genomics reveals a dynamic genome evolution in the ectomycorrhizal milk-cap (Lactarius) mushrooms.</title>
        <authorList>
            <consortium name="DOE Joint Genome Institute"/>
            <person name="Lebreton A."/>
            <person name="Tang N."/>
            <person name="Kuo A."/>
            <person name="LaButti K."/>
            <person name="Drula E."/>
            <person name="Barry K."/>
            <person name="Clum A."/>
            <person name="Lipzen A."/>
            <person name="Mousain D."/>
            <person name="Ng V."/>
            <person name="Wang R."/>
            <person name="Wang X."/>
            <person name="Dai Y."/>
            <person name="Henrissat B."/>
            <person name="Grigoriev I.V."/>
            <person name="Guerin-Laguette A."/>
            <person name="Yu F."/>
            <person name="Martin F.M."/>
        </authorList>
    </citation>
    <scope>NUCLEOTIDE SEQUENCE</scope>
    <source>
        <strain evidence="3">QP</strain>
    </source>
</reference>
<dbReference type="EMBL" id="JAKELL010000002">
    <property type="protein sequence ID" value="KAH9000300.1"/>
    <property type="molecule type" value="Genomic_DNA"/>
</dbReference>
<dbReference type="GO" id="GO:0070072">
    <property type="term" value="P:vacuolar proton-transporting V-type ATPase complex assembly"/>
    <property type="evidence" value="ECO:0007669"/>
    <property type="project" value="InterPro"/>
</dbReference>
<keyword evidence="4" id="KW-1185">Reference proteome</keyword>
<feature type="compositionally biased region" description="Polar residues" evidence="1">
    <location>
        <begin position="220"/>
        <end position="231"/>
    </location>
</feature>
<dbReference type="InterPro" id="IPR021013">
    <property type="entry name" value="ATPase_Vma12"/>
</dbReference>
<sequence length="251" mass="27301">MATNLRVSLEPHLVETLRPLIGSTPSHLSEELSTLLPDGSSQSTLPPMIPYALLQSISKWVRTKEGETALKSKNPPLDPLAYSMVALLAGARTSPDKKFPTLPRVPSRSEGAAREISDKRAIIAVLNAVLTVICTGAAAWWAAQRTGWRDEWKVLLSLLAATIVAISEIGLYIIWETRRERGRRSTPSERPPPSVDIVSDGKSRDIDDENASEPAHLGHASSQTASSVDPHQQTDRQALRQRAGVKPKLSG</sequence>
<comment type="caution">
    <text evidence="3">The sequence shown here is derived from an EMBL/GenBank/DDBJ whole genome shotgun (WGS) entry which is preliminary data.</text>
</comment>
<keyword evidence="2" id="KW-0812">Transmembrane</keyword>
<feature type="region of interest" description="Disordered" evidence="1">
    <location>
        <begin position="181"/>
        <end position="251"/>
    </location>
</feature>
<evidence type="ECO:0000256" key="2">
    <source>
        <dbReference type="SAM" id="Phobius"/>
    </source>
</evidence>
<proteinExistence type="predicted"/>
<dbReference type="AlphaFoldDB" id="A0AAD4QF68"/>
<gene>
    <name evidence="3" type="ORF">EDB92DRAFT_1789615</name>
</gene>
<protein>
    <submittedName>
        <fullName evidence="3">Uncharacterized protein</fullName>
    </submittedName>
</protein>
<keyword evidence="2" id="KW-1133">Transmembrane helix</keyword>
<evidence type="ECO:0000313" key="3">
    <source>
        <dbReference type="EMBL" id="KAH9000300.1"/>
    </source>
</evidence>